<name>A0A2M8RXH8_9PAST</name>
<protein>
    <submittedName>
        <fullName evidence="1">Uncharacterized protein</fullName>
    </submittedName>
</protein>
<dbReference type="Proteomes" id="UP000230282">
    <property type="component" value="Unassembled WGS sequence"/>
</dbReference>
<comment type="caution">
    <text evidence="1">The sequence shown here is derived from an EMBL/GenBank/DDBJ whole genome shotgun (WGS) entry which is preliminary data.</text>
</comment>
<organism evidence="1 2">
    <name type="scientific">Caviibacterium pharyngocola</name>
    <dbReference type="NCBI Taxonomy" id="28159"/>
    <lineage>
        <taxon>Bacteria</taxon>
        <taxon>Pseudomonadati</taxon>
        <taxon>Pseudomonadota</taxon>
        <taxon>Gammaproteobacteria</taxon>
        <taxon>Pasteurellales</taxon>
        <taxon>Pasteurellaceae</taxon>
        <taxon>Caviibacterium</taxon>
    </lineage>
</organism>
<dbReference type="OrthoDB" id="9938239at2"/>
<reference evidence="1 2" key="1">
    <citation type="submission" date="2017-11" db="EMBL/GenBank/DDBJ databases">
        <title>Reclassification of Bisgaard taxon 5 as Caviibacterium pharyngocola gen. nov., sp. nov.</title>
        <authorList>
            <person name="Christensen H."/>
        </authorList>
    </citation>
    <scope>NUCLEOTIDE SEQUENCE [LARGE SCALE GENOMIC DNA]</scope>
    <source>
        <strain evidence="1 2">7_3</strain>
    </source>
</reference>
<keyword evidence="2" id="KW-1185">Reference proteome</keyword>
<evidence type="ECO:0000313" key="2">
    <source>
        <dbReference type="Proteomes" id="UP000230282"/>
    </source>
</evidence>
<accession>A0A2M8RXH8</accession>
<dbReference type="EMBL" id="PHGZ01000006">
    <property type="protein sequence ID" value="PJG83584.1"/>
    <property type="molecule type" value="Genomic_DNA"/>
</dbReference>
<sequence>MTSVALSLTSENRLYRVLKENKDNYTIDSKGQVNLKPEYANEKFKSVLIKLKDVKVQAK</sequence>
<dbReference type="AlphaFoldDB" id="A0A2M8RXH8"/>
<dbReference type="RefSeq" id="WP_100296009.1">
    <property type="nucleotide sequence ID" value="NZ_PHGZ01000006.1"/>
</dbReference>
<evidence type="ECO:0000313" key="1">
    <source>
        <dbReference type="EMBL" id="PJG83584.1"/>
    </source>
</evidence>
<gene>
    <name evidence="1" type="ORF">CVP04_02810</name>
</gene>
<proteinExistence type="predicted"/>